<dbReference type="Pfam" id="PF14945">
    <property type="entry name" value="LLC1"/>
    <property type="match status" value="1"/>
</dbReference>
<evidence type="ECO:0000313" key="2">
    <source>
        <dbReference type="Proteomes" id="UP001607302"/>
    </source>
</evidence>
<name>A0ABD2AF05_VESSQ</name>
<evidence type="ECO:0000313" key="1">
    <source>
        <dbReference type="EMBL" id="KAL2718882.1"/>
    </source>
</evidence>
<proteinExistence type="predicted"/>
<organism evidence="1 2">
    <name type="scientific">Vespula squamosa</name>
    <name type="common">Southern yellow jacket</name>
    <name type="synonym">Wasp</name>
    <dbReference type="NCBI Taxonomy" id="30214"/>
    <lineage>
        <taxon>Eukaryota</taxon>
        <taxon>Metazoa</taxon>
        <taxon>Ecdysozoa</taxon>
        <taxon>Arthropoda</taxon>
        <taxon>Hexapoda</taxon>
        <taxon>Insecta</taxon>
        <taxon>Pterygota</taxon>
        <taxon>Neoptera</taxon>
        <taxon>Endopterygota</taxon>
        <taxon>Hymenoptera</taxon>
        <taxon>Apocrita</taxon>
        <taxon>Aculeata</taxon>
        <taxon>Vespoidea</taxon>
        <taxon>Vespidae</taxon>
        <taxon>Vespinae</taxon>
        <taxon>Vespula</taxon>
    </lineage>
</organism>
<accession>A0ABD2AF05</accession>
<dbReference type="AlphaFoldDB" id="A0ABD2AF05"/>
<reference evidence="1 2" key="1">
    <citation type="journal article" date="2024" name="Ann. Entomol. Soc. Am.">
        <title>Genomic analyses of the southern and eastern yellowjacket wasps (Hymenoptera: Vespidae) reveal evolutionary signatures of social life.</title>
        <authorList>
            <person name="Catto M.A."/>
            <person name="Caine P.B."/>
            <person name="Orr S.E."/>
            <person name="Hunt B.G."/>
            <person name="Goodisman M.A.D."/>
        </authorList>
    </citation>
    <scope>NUCLEOTIDE SEQUENCE [LARGE SCALE GENOMIC DNA]</scope>
    <source>
        <strain evidence="1">233</strain>
        <tissue evidence="1">Head and thorax</tissue>
    </source>
</reference>
<gene>
    <name evidence="1" type="ORF">V1478_011301</name>
</gene>
<dbReference type="InterPro" id="IPR020339">
    <property type="entry name" value="C20orf85-like"/>
</dbReference>
<comment type="caution">
    <text evidence="1">The sequence shown here is derived from an EMBL/GenBank/DDBJ whole genome shotgun (WGS) entry which is preliminary data.</text>
</comment>
<dbReference type="Proteomes" id="UP001607302">
    <property type="component" value="Unassembled WGS sequence"/>
</dbReference>
<keyword evidence="2" id="KW-1185">Reference proteome</keyword>
<protein>
    <submittedName>
        <fullName evidence="1">Uncharacterized protein</fullName>
    </submittedName>
</protein>
<dbReference type="EMBL" id="JAUDFV010000151">
    <property type="protein sequence ID" value="KAL2718882.1"/>
    <property type="molecule type" value="Genomic_DNA"/>
</dbReference>
<sequence>MDPRSNKPYDFIAFSRNLTEEIKKTRAMQMMWFQTYGPLLDEYKNVEKEMTELCEKKQVTVVDHISIKDERSCLPTPETSNSEYGWLASKPEFQLEIYGPYTIDQLNPMETEILLQGNIPMLAPGKGLIR</sequence>